<dbReference type="InterPro" id="IPR015944">
    <property type="entry name" value="Gly-tRNA-synth_bsu"/>
</dbReference>
<keyword evidence="14" id="KW-1185">Reference proteome</keyword>
<evidence type="ECO:0000259" key="11">
    <source>
        <dbReference type="Pfam" id="PF05746"/>
    </source>
</evidence>
<dbReference type="InterPro" id="IPR006194">
    <property type="entry name" value="Gly-tRNA-synth_heterodimer"/>
</dbReference>
<comment type="subunit">
    <text evidence="10">Tetramer of two alpha and two beta subunits.</text>
</comment>
<evidence type="ECO:0000256" key="3">
    <source>
        <dbReference type="ARBA" id="ARBA00022490"/>
    </source>
</evidence>
<evidence type="ECO:0000313" key="14">
    <source>
        <dbReference type="Proteomes" id="UP001071230"/>
    </source>
</evidence>
<accession>A0A8S0VYY1</accession>
<comment type="subcellular location">
    <subcellularLocation>
        <location evidence="1 10">Cytoplasm</location>
    </subcellularLocation>
</comment>
<dbReference type="GO" id="GO:0005829">
    <property type="term" value="C:cytosol"/>
    <property type="evidence" value="ECO:0007669"/>
    <property type="project" value="TreeGrafter"/>
</dbReference>
<evidence type="ECO:0000313" key="13">
    <source>
        <dbReference type="EMBL" id="CEJ06834.1"/>
    </source>
</evidence>
<reference evidence="12" key="2">
    <citation type="submission" date="2020-01" db="EMBL/GenBank/DDBJ databases">
        <authorList>
            <person name="Hornung B."/>
        </authorList>
    </citation>
    <scope>NUCLEOTIDE SEQUENCE</scope>
    <source>
        <strain evidence="12">PacBioINE</strain>
    </source>
</reference>
<evidence type="ECO:0000256" key="4">
    <source>
        <dbReference type="ARBA" id="ARBA00022598"/>
    </source>
</evidence>
<evidence type="ECO:0000256" key="9">
    <source>
        <dbReference type="ARBA" id="ARBA00047937"/>
    </source>
</evidence>
<dbReference type="Proteomes" id="UP001071230">
    <property type="component" value="Unassembled WGS sequence"/>
</dbReference>
<dbReference type="EC" id="6.1.1.14" evidence="10"/>
<feature type="domain" description="DALR anticodon binding" evidence="11">
    <location>
        <begin position="590"/>
        <end position="681"/>
    </location>
</feature>
<dbReference type="NCBIfam" id="TIGR00211">
    <property type="entry name" value="glyS"/>
    <property type="match status" value="1"/>
</dbReference>
<keyword evidence="4 10" id="KW-0436">Ligase</keyword>
<keyword evidence="6 10" id="KW-0067">ATP-binding</keyword>
<dbReference type="GO" id="GO:0005524">
    <property type="term" value="F:ATP binding"/>
    <property type="evidence" value="ECO:0007669"/>
    <property type="project" value="UniProtKB-UniRule"/>
</dbReference>
<dbReference type="AlphaFoldDB" id="A0A8S0VYY1"/>
<keyword evidence="7 10" id="KW-0648">Protein biosynthesis</keyword>
<reference evidence="13" key="1">
    <citation type="submission" date="2014-11" db="EMBL/GenBank/DDBJ databases">
        <authorList>
            <person name="Hornung B.V."/>
        </authorList>
    </citation>
    <scope>NUCLEOTIDE SEQUENCE</scope>
    <source>
        <strain evidence="13">INE</strain>
    </source>
</reference>
<dbReference type="Pfam" id="PF05746">
    <property type="entry name" value="DALR_1"/>
    <property type="match status" value="1"/>
</dbReference>
<comment type="similarity">
    <text evidence="2 10">Belongs to the class-II aminoacyl-tRNA synthetase family.</text>
</comment>
<dbReference type="HAMAP" id="MF_00255">
    <property type="entry name" value="Gly_tRNA_synth_beta"/>
    <property type="match status" value="1"/>
</dbReference>
<proteinExistence type="inferred from homology"/>
<evidence type="ECO:0000256" key="10">
    <source>
        <dbReference type="HAMAP-Rule" id="MF_00255"/>
    </source>
</evidence>
<dbReference type="GO" id="GO:0006420">
    <property type="term" value="P:arginyl-tRNA aminoacylation"/>
    <property type="evidence" value="ECO:0007669"/>
    <property type="project" value="InterPro"/>
</dbReference>
<evidence type="ECO:0000256" key="5">
    <source>
        <dbReference type="ARBA" id="ARBA00022741"/>
    </source>
</evidence>
<dbReference type="EMBL" id="CDGJ01000033">
    <property type="protein sequence ID" value="CEJ06834.1"/>
    <property type="molecule type" value="Genomic_DNA"/>
</dbReference>
<dbReference type="Proteomes" id="UP000836597">
    <property type="component" value="Chromosome"/>
</dbReference>
<dbReference type="PRINTS" id="PR01045">
    <property type="entry name" value="TRNASYNTHGB"/>
</dbReference>
<evidence type="ECO:0000313" key="12">
    <source>
        <dbReference type="EMBL" id="CAA7603463.1"/>
    </source>
</evidence>
<evidence type="ECO:0000256" key="7">
    <source>
        <dbReference type="ARBA" id="ARBA00022917"/>
    </source>
</evidence>
<evidence type="ECO:0000256" key="8">
    <source>
        <dbReference type="ARBA" id="ARBA00023146"/>
    </source>
</evidence>
<dbReference type="Pfam" id="PF02092">
    <property type="entry name" value="tRNA_synt_2f"/>
    <property type="match status" value="1"/>
</dbReference>
<gene>
    <name evidence="10" type="primary">glyS</name>
    <name evidence="13" type="ORF">DEACI_1285</name>
    <name evidence="12" type="ORF">DEACI_4290</name>
</gene>
<evidence type="ECO:0000256" key="1">
    <source>
        <dbReference type="ARBA" id="ARBA00004496"/>
    </source>
</evidence>
<protein>
    <recommendedName>
        <fullName evidence="10">Glycine--tRNA ligase beta subunit</fullName>
        <ecNumber evidence="10">6.1.1.14</ecNumber>
    </recommendedName>
    <alternativeName>
        <fullName evidence="10">Glycyl-tRNA synthetase beta subunit</fullName>
        <shortName evidence="10">GlyRS</shortName>
    </alternativeName>
</protein>
<dbReference type="SUPFAM" id="SSF109604">
    <property type="entry name" value="HD-domain/PDEase-like"/>
    <property type="match status" value="1"/>
</dbReference>
<evidence type="ECO:0000256" key="6">
    <source>
        <dbReference type="ARBA" id="ARBA00022840"/>
    </source>
</evidence>
<keyword evidence="5 10" id="KW-0547">Nucleotide-binding</keyword>
<dbReference type="InterPro" id="IPR008909">
    <property type="entry name" value="DALR_anticod-bd"/>
</dbReference>
<dbReference type="PANTHER" id="PTHR30075:SF2">
    <property type="entry name" value="GLYCINE--TRNA LIGASE, CHLOROPLASTIC_MITOCHONDRIAL 2"/>
    <property type="match status" value="1"/>
</dbReference>
<dbReference type="KEGG" id="aacx:DEACI_4290"/>
<dbReference type="GO" id="GO:0006426">
    <property type="term" value="P:glycyl-tRNA aminoacylation"/>
    <property type="evidence" value="ECO:0007669"/>
    <property type="project" value="UniProtKB-UniRule"/>
</dbReference>
<dbReference type="PANTHER" id="PTHR30075">
    <property type="entry name" value="GLYCYL-TRNA SYNTHETASE"/>
    <property type="match status" value="1"/>
</dbReference>
<sequence length="700" mass="77787">MARDFVLEIGTEEIPAKFAPDALVQLADQARQKLGDLRLAFRELKTYSTPRRLALVLKDLEEKQEDLQALVKGPALKSAYDAGGKPTKAAQGFARAQGVRVEDLFVREVNGASYVFARKAEAGRPTLEILPTLCPDLIIGLRFPKPMRWGDSDFRFARPIRWLMALYGSEVVPFELVGLVSGRFSRGHRTLSDHPVELVSAGDYPEVLRKAFVLADPEERGRVIRDQIRDLAAACGGKAEEDEELLTEVVNLVEYPTALRGEVAQRYMHLPEAVITTPMREHQRYFPVHAADGSLLSYFITVRDGDDYALTTVRQGNEKVLKARLEDAAFYYREDRKIPLADHVPKLEKVVYHEKLGTVRERVERLRVLARFTGGKLGLGGENTEIIDRTAYLAKADLVTLMVYDFPELQGVMGADYAAASGEKAEVCQGIAEHYQPRFAGDVLPASAAGRVVSLADKLDAIVGAFAIGIQPTGSQDPYALRRQAQGIVGILLDAEWDLSLSELCEQAYRGFEALDSGLRKALLPLSDILPGLLEFFRQRLRFLLQEDGLLYDTVDAVMVRDEGFFFRTARKAKELAARRQSVGFAAYTQAYTRCLNLSKKEKPQVADAKRLVDPSEIALSEGIGVRRERFDNLVEAEKYGAAYELAAELVPMIEALFDAVMIMAEDEDLRKARLALLGQCVEMLGCLGDLSRLTEKPGA</sequence>
<organism evidence="12">
    <name type="scientific">Acididesulfobacillus acetoxydans</name>
    <dbReference type="NCBI Taxonomy" id="1561005"/>
    <lineage>
        <taxon>Bacteria</taxon>
        <taxon>Bacillati</taxon>
        <taxon>Bacillota</taxon>
        <taxon>Clostridia</taxon>
        <taxon>Eubacteriales</taxon>
        <taxon>Peptococcaceae</taxon>
        <taxon>Acididesulfobacillus</taxon>
    </lineage>
</organism>
<name>A0A8S0VYY1_9FIRM</name>
<keyword evidence="3 10" id="KW-0963">Cytoplasm</keyword>
<dbReference type="PROSITE" id="PS50861">
    <property type="entry name" value="AA_TRNA_LIGASE_II_GLYAB"/>
    <property type="match status" value="1"/>
</dbReference>
<dbReference type="EMBL" id="LR746496">
    <property type="protein sequence ID" value="CAA7603463.1"/>
    <property type="molecule type" value="Genomic_DNA"/>
</dbReference>
<dbReference type="RefSeq" id="WP_240986656.1">
    <property type="nucleotide sequence ID" value="NZ_CDGJ01000033.1"/>
</dbReference>
<dbReference type="GO" id="GO:0004820">
    <property type="term" value="F:glycine-tRNA ligase activity"/>
    <property type="evidence" value="ECO:0007669"/>
    <property type="project" value="UniProtKB-UniRule"/>
</dbReference>
<dbReference type="GO" id="GO:0004814">
    <property type="term" value="F:arginine-tRNA ligase activity"/>
    <property type="evidence" value="ECO:0007669"/>
    <property type="project" value="InterPro"/>
</dbReference>
<keyword evidence="8 10" id="KW-0030">Aminoacyl-tRNA synthetase</keyword>
<comment type="catalytic activity">
    <reaction evidence="9 10">
        <text>tRNA(Gly) + glycine + ATP = glycyl-tRNA(Gly) + AMP + diphosphate</text>
        <dbReference type="Rhea" id="RHEA:16013"/>
        <dbReference type="Rhea" id="RHEA-COMP:9664"/>
        <dbReference type="Rhea" id="RHEA-COMP:9683"/>
        <dbReference type="ChEBI" id="CHEBI:30616"/>
        <dbReference type="ChEBI" id="CHEBI:33019"/>
        <dbReference type="ChEBI" id="CHEBI:57305"/>
        <dbReference type="ChEBI" id="CHEBI:78442"/>
        <dbReference type="ChEBI" id="CHEBI:78522"/>
        <dbReference type="ChEBI" id="CHEBI:456215"/>
        <dbReference type="EC" id="6.1.1.14"/>
    </reaction>
</comment>
<evidence type="ECO:0000256" key="2">
    <source>
        <dbReference type="ARBA" id="ARBA00008226"/>
    </source>
</evidence>